<organism evidence="10 11">
    <name type="scientific">Mycena indigotica</name>
    <dbReference type="NCBI Taxonomy" id="2126181"/>
    <lineage>
        <taxon>Eukaryota</taxon>
        <taxon>Fungi</taxon>
        <taxon>Dikarya</taxon>
        <taxon>Basidiomycota</taxon>
        <taxon>Agaricomycotina</taxon>
        <taxon>Agaricomycetes</taxon>
        <taxon>Agaricomycetidae</taxon>
        <taxon>Agaricales</taxon>
        <taxon>Marasmiineae</taxon>
        <taxon>Mycenaceae</taxon>
        <taxon>Mycena</taxon>
    </lineage>
</organism>
<dbReference type="InterPro" id="IPR041976">
    <property type="entry name" value="KOW_Spt5_3"/>
</dbReference>
<keyword evidence="3" id="KW-0804">Transcription</keyword>
<dbReference type="Pfam" id="PF23037">
    <property type="entry name" value="KOWx_SPT5"/>
    <property type="match status" value="1"/>
</dbReference>
<dbReference type="CDD" id="cd06081">
    <property type="entry name" value="KOW_Spt5_1"/>
    <property type="match status" value="1"/>
</dbReference>
<dbReference type="Pfam" id="PF11942">
    <property type="entry name" value="Spt5_N"/>
    <property type="match status" value="1"/>
</dbReference>
<dbReference type="Proteomes" id="UP000636479">
    <property type="component" value="Unassembled WGS sequence"/>
</dbReference>
<dbReference type="Pfam" id="PF23290">
    <property type="entry name" value="KOW5_SPT5"/>
    <property type="match status" value="1"/>
</dbReference>
<dbReference type="EMBL" id="JACAZF010000001">
    <property type="protein sequence ID" value="KAF7316053.1"/>
    <property type="molecule type" value="Genomic_DNA"/>
</dbReference>
<dbReference type="InterPro" id="IPR005824">
    <property type="entry name" value="KOW"/>
</dbReference>
<feature type="domain" description="KOW" evidence="9">
    <location>
        <begin position="686"/>
        <end position="713"/>
    </location>
</feature>
<accession>A0A8H6WIE8</accession>
<feature type="compositionally biased region" description="Polar residues" evidence="8">
    <location>
        <begin position="768"/>
        <end position="816"/>
    </location>
</feature>
<keyword evidence="4" id="KW-0539">Nucleus</keyword>
<protein>
    <recommendedName>
        <fullName evidence="6">Chromatin elongation factor SPT5</fullName>
    </recommendedName>
    <alternativeName>
        <fullName evidence="7">Chromatin elongation factor spt5</fullName>
    </alternativeName>
</protein>
<dbReference type="Pfam" id="PF23042">
    <property type="entry name" value="KOW1_SPT5"/>
    <property type="match status" value="1"/>
</dbReference>
<sequence length="1085" mass="118483">MSTPAKDRAPRKITATRRGLPVPTLTRASDVKEANHDQAPLAMASEMATEEGSPRKKQKRTSSRGAGSARQYLDLAAVSDDGDDSEYDQDDDAGTDDFIEDTEGELDSNQYRSMLDGVTRKVHWQDKEDEKSAEQLAKEIEERYKAQRAALQSTGEGYSVPQRLLIPSINDPALWKVSVKPGKERELVFRLLRKAIDLAATSTPLPILSVFARDAIQGSIYIEARRAEYISFACDGLVGVYHARPGAVQLVAIEERAALLQLKPRETTDLAKGNWVRFKRKGTYQGDLAQVVEVFEPGEFIKVRFVPRIDLQVGDYDAGAKKDNEDDVASTRRKAKSFMGWAGTNKIRPPQKLFNDQEVQKVYGARSVQKRNQAFLFEGEIFIDGFVEKEVKRLHLIWVDVTPTVEEFMYFKGTGDTTLDLSGVKQLAKKTSGTVALQPGDRVQVIEGEQAGVYGHVAQFQKEIVTVHVRDEEMIEVSLGAVRKIFKAGDHVKIIDGQGRGETGLVVSVGAVSDMVTLVSDMTLEEITVRSEAIQVSPEVGTGANHAGSYKMHQLVELNSQLEGVIFNIQGNTLQILDVNDDIRQLQSQHVSFAIFPDERFGSGMRDADGQRIQVGELMKELALPGRRGRVIGAISRVAQVFLYDPQLQNKTNGVFTARPKTLVAQSQGDIDSAGHMIGDFRHGPGYLAGANVIIVKGRWKGYWGIIKHTQGTTARVEVQATLSSGYPGDVTVEQTSLKLRLENGRLAELSTFRPPRTLRRLIDDSPTDTTAQKTASNSIPVGQRNATGWASPLAGSSSPAQWGQTTSPRWDNGSKTPYVGGGNSTPAWSPTSQVPGANTSVWGGQTPAWTAPPPATAASPIPKGPSSFDTNPWGGKSPAWAAEAFAPPATAPTFSPNVVQTPQDDGWSWGLPSSEAFSPSVFAALTPVAINTVPYDPPKDWLLDSAFASCRPRIMVRICGTKNASPPYLEGIYENKVSQIVTAARVATEFAQTAMLQFEDGTKRAGFPVEYLLPLAPKFTEDEALVIDGPMKGMIVRLREDSTEAEKVLVTPFEGSGVVEIELDKLTLLGEMKMVEIEEGEIVD</sequence>
<dbReference type="GO" id="GO:0006368">
    <property type="term" value="P:transcription elongation by RNA polymerase II"/>
    <property type="evidence" value="ECO:0007669"/>
    <property type="project" value="TreeGrafter"/>
</dbReference>
<dbReference type="InterPro" id="IPR014722">
    <property type="entry name" value="Rib_uL2_dom2"/>
</dbReference>
<dbReference type="InterPro" id="IPR008991">
    <property type="entry name" value="Translation_prot_SH3-like_sf"/>
</dbReference>
<reference evidence="10" key="1">
    <citation type="submission" date="2020-05" db="EMBL/GenBank/DDBJ databases">
        <title>Mycena genomes resolve the evolution of fungal bioluminescence.</title>
        <authorList>
            <person name="Tsai I.J."/>
        </authorList>
    </citation>
    <scope>NUCLEOTIDE SEQUENCE</scope>
    <source>
        <strain evidence="10">171206Taipei</strain>
    </source>
</reference>
<evidence type="ECO:0000256" key="2">
    <source>
        <dbReference type="ARBA" id="ARBA00006956"/>
    </source>
</evidence>
<dbReference type="InterPro" id="IPR005100">
    <property type="entry name" value="NGN-domain"/>
</dbReference>
<evidence type="ECO:0000256" key="8">
    <source>
        <dbReference type="SAM" id="MobiDB-lite"/>
    </source>
</evidence>
<dbReference type="InterPro" id="IPR057936">
    <property type="entry name" value="KOWx_Spt5"/>
</dbReference>
<dbReference type="SMART" id="SM00739">
    <property type="entry name" value="KOW"/>
    <property type="match status" value="4"/>
</dbReference>
<evidence type="ECO:0000313" key="11">
    <source>
        <dbReference type="Proteomes" id="UP000636479"/>
    </source>
</evidence>
<name>A0A8H6WIE8_9AGAR</name>
<feature type="domain" description="KOW" evidence="9">
    <location>
        <begin position="485"/>
        <end position="512"/>
    </location>
</feature>
<dbReference type="GO" id="GO:0032784">
    <property type="term" value="P:regulation of DNA-templated transcription elongation"/>
    <property type="evidence" value="ECO:0007669"/>
    <property type="project" value="InterPro"/>
</dbReference>
<dbReference type="Pfam" id="PF23284">
    <property type="entry name" value="KOW2_Spt5"/>
    <property type="match status" value="1"/>
</dbReference>
<dbReference type="InterPro" id="IPR039659">
    <property type="entry name" value="SPT5"/>
</dbReference>
<dbReference type="RefSeq" id="XP_037226076.1">
    <property type="nucleotide sequence ID" value="XM_037358166.1"/>
</dbReference>
<comment type="similarity">
    <text evidence="2">Belongs to the SPT5 family.</text>
</comment>
<dbReference type="CDD" id="cd06083">
    <property type="entry name" value="KOW_Spt5_3"/>
    <property type="match status" value="1"/>
</dbReference>
<feature type="region of interest" description="Disordered" evidence="8">
    <location>
        <begin position="1"/>
        <end position="112"/>
    </location>
</feature>
<keyword evidence="11" id="KW-1185">Reference proteome</keyword>
<comment type="subcellular location">
    <subcellularLocation>
        <location evidence="1">Nucleus</location>
    </subcellularLocation>
</comment>
<dbReference type="PANTHER" id="PTHR11125">
    <property type="entry name" value="SUPPRESSOR OF TY 5"/>
    <property type="match status" value="1"/>
</dbReference>
<dbReference type="GeneID" id="59340682"/>
<dbReference type="CDD" id="cd09888">
    <property type="entry name" value="NGN_Euk"/>
    <property type="match status" value="1"/>
</dbReference>
<dbReference type="InterPro" id="IPR041973">
    <property type="entry name" value="KOW_Spt5_1"/>
</dbReference>
<dbReference type="InterPro" id="IPR022581">
    <property type="entry name" value="Spt5_N"/>
</dbReference>
<dbReference type="SUPFAM" id="SSF50104">
    <property type="entry name" value="Translation proteins SH3-like domain"/>
    <property type="match status" value="1"/>
</dbReference>
<evidence type="ECO:0000256" key="3">
    <source>
        <dbReference type="ARBA" id="ARBA00023163"/>
    </source>
</evidence>
<dbReference type="OrthoDB" id="28901at2759"/>
<feature type="compositionally biased region" description="Basic and acidic residues" evidence="8">
    <location>
        <begin position="1"/>
        <end position="10"/>
    </location>
</feature>
<dbReference type="GO" id="GO:0032044">
    <property type="term" value="C:DSIF complex"/>
    <property type="evidence" value="ECO:0007669"/>
    <property type="project" value="TreeGrafter"/>
</dbReference>
<evidence type="ECO:0000259" key="9">
    <source>
        <dbReference type="SMART" id="SM00739"/>
    </source>
</evidence>
<evidence type="ECO:0000256" key="6">
    <source>
        <dbReference type="ARBA" id="ARBA00029865"/>
    </source>
</evidence>
<dbReference type="InterPro" id="IPR039385">
    <property type="entry name" value="NGN_Euk"/>
</dbReference>
<dbReference type="InterPro" id="IPR041978">
    <property type="entry name" value="KOW_Spt5_5"/>
</dbReference>
<dbReference type="Pfam" id="PF03439">
    <property type="entry name" value="Spt5-NGN"/>
    <property type="match status" value="1"/>
</dbReference>
<dbReference type="Gene3D" id="2.30.30.30">
    <property type="match status" value="3"/>
</dbReference>
<dbReference type="GO" id="GO:0003729">
    <property type="term" value="F:mRNA binding"/>
    <property type="evidence" value="ECO:0007669"/>
    <property type="project" value="TreeGrafter"/>
</dbReference>
<feature type="domain" description="KOW" evidence="9">
    <location>
        <begin position="269"/>
        <end position="297"/>
    </location>
</feature>
<evidence type="ECO:0000256" key="1">
    <source>
        <dbReference type="ARBA" id="ARBA00004123"/>
    </source>
</evidence>
<gene>
    <name evidence="10" type="ORF">MIND_00123000</name>
</gene>
<feature type="compositionally biased region" description="Polar residues" evidence="8">
    <location>
        <begin position="825"/>
        <end position="844"/>
    </location>
</feature>
<evidence type="ECO:0000256" key="4">
    <source>
        <dbReference type="ARBA" id="ARBA00023242"/>
    </source>
</evidence>
<feature type="domain" description="KOW" evidence="9">
    <location>
        <begin position="436"/>
        <end position="463"/>
    </location>
</feature>
<evidence type="ECO:0000256" key="7">
    <source>
        <dbReference type="ARBA" id="ARBA00031006"/>
    </source>
</evidence>
<comment type="caution">
    <text evidence="10">The sequence shown here is derived from an EMBL/GenBank/DDBJ whole genome shotgun (WGS) entry which is preliminary data.</text>
</comment>
<dbReference type="InterPro" id="IPR041975">
    <property type="entry name" value="KOW_Spt5_2"/>
</dbReference>
<feature type="region of interest" description="Disordered" evidence="8">
    <location>
        <begin position="758"/>
        <end position="880"/>
    </location>
</feature>
<dbReference type="InterPro" id="IPR036735">
    <property type="entry name" value="NGN_dom_sf"/>
</dbReference>
<evidence type="ECO:0000313" key="10">
    <source>
        <dbReference type="EMBL" id="KAF7316053.1"/>
    </source>
</evidence>
<proteinExistence type="inferred from homology"/>
<dbReference type="Gene3D" id="3.30.70.940">
    <property type="entry name" value="NusG, N-terminal domain"/>
    <property type="match status" value="1"/>
</dbReference>
<dbReference type="AlphaFoldDB" id="A0A8H6WIE8"/>
<feature type="compositionally biased region" description="Acidic residues" evidence="8">
    <location>
        <begin position="80"/>
        <end position="106"/>
    </location>
</feature>
<comment type="function">
    <text evidence="5">The SPT4-SPT5 complex mediates both activation and inhibition of transcription elongation, and plays a role in pre-mRNA processing. This complex seems to be important for the stability of the RNA polymerase II elongation machinery on the chromatin template but not for the inherent ability of this machinery to translocate down the gene.</text>
</comment>
<evidence type="ECO:0000256" key="5">
    <source>
        <dbReference type="ARBA" id="ARBA00024691"/>
    </source>
</evidence>
<dbReference type="PANTHER" id="PTHR11125:SF7">
    <property type="entry name" value="TRANSCRIPTION ELONGATION FACTOR SPT5"/>
    <property type="match status" value="1"/>
</dbReference>
<dbReference type="GO" id="GO:0006357">
    <property type="term" value="P:regulation of transcription by RNA polymerase II"/>
    <property type="evidence" value="ECO:0007669"/>
    <property type="project" value="InterPro"/>
</dbReference>